<dbReference type="Proteomes" id="UP000245412">
    <property type="component" value="Unassembled WGS sequence"/>
</dbReference>
<dbReference type="GO" id="GO:0006950">
    <property type="term" value="P:response to stress"/>
    <property type="evidence" value="ECO:0007669"/>
    <property type="project" value="TreeGrafter"/>
</dbReference>
<keyword evidence="2 5" id="KW-0238">DNA-binding</keyword>
<dbReference type="PROSITE" id="PS50995">
    <property type="entry name" value="HTH_MARR_2"/>
    <property type="match status" value="1"/>
</dbReference>
<dbReference type="PANTHER" id="PTHR33164">
    <property type="entry name" value="TRANSCRIPTIONAL REGULATOR, MARR FAMILY"/>
    <property type="match status" value="1"/>
</dbReference>
<feature type="domain" description="HTH marR-type" evidence="4">
    <location>
        <begin position="17"/>
        <end position="151"/>
    </location>
</feature>
<dbReference type="RefSeq" id="WP_109624918.1">
    <property type="nucleotide sequence ID" value="NZ_CABJAT010000002.1"/>
</dbReference>
<dbReference type="AlphaFoldDB" id="A0AB73T7N3"/>
<evidence type="ECO:0000256" key="3">
    <source>
        <dbReference type="ARBA" id="ARBA00023163"/>
    </source>
</evidence>
<evidence type="ECO:0000313" key="6">
    <source>
        <dbReference type="Proteomes" id="UP000245412"/>
    </source>
</evidence>
<name>A0AB73T7N3_9FIRM</name>
<dbReference type="PANTHER" id="PTHR33164:SF89">
    <property type="entry name" value="MARR FAMILY REGULATORY PROTEIN"/>
    <property type="match status" value="1"/>
</dbReference>
<dbReference type="SUPFAM" id="SSF46785">
    <property type="entry name" value="Winged helix' DNA-binding domain"/>
    <property type="match status" value="1"/>
</dbReference>
<evidence type="ECO:0000259" key="4">
    <source>
        <dbReference type="PROSITE" id="PS50995"/>
    </source>
</evidence>
<dbReference type="InterPro" id="IPR036390">
    <property type="entry name" value="WH_DNA-bd_sf"/>
</dbReference>
<organism evidence="5 6">
    <name type="scientific">Murimonas intestini</name>
    <dbReference type="NCBI Taxonomy" id="1337051"/>
    <lineage>
        <taxon>Bacteria</taxon>
        <taxon>Bacillati</taxon>
        <taxon>Bacillota</taxon>
        <taxon>Clostridia</taxon>
        <taxon>Lachnospirales</taxon>
        <taxon>Lachnospiraceae</taxon>
        <taxon>Murimonas</taxon>
    </lineage>
</organism>
<accession>A0AB73T7N3</accession>
<dbReference type="InterPro" id="IPR036388">
    <property type="entry name" value="WH-like_DNA-bd_sf"/>
</dbReference>
<dbReference type="SMART" id="SM00347">
    <property type="entry name" value="HTH_MARR"/>
    <property type="match status" value="1"/>
</dbReference>
<comment type="caution">
    <text evidence="5">The sequence shown here is derived from an EMBL/GenBank/DDBJ whole genome shotgun (WGS) entry which is preliminary data.</text>
</comment>
<gene>
    <name evidence="5" type="ORF">C7383_10299</name>
</gene>
<protein>
    <submittedName>
        <fullName evidence="5">DNA-binding MarR family transcriptional regulator</fullName>
    </submittedName>
</protein>
<evidence type="ECO:0000313" key="5">
    <source>
        <dbReference type="EMBL" id="PWJ77966.1"/>
    </source>
</evidence>
<keyword evidence="6" id="KW-1185">Reference proteome</keyword>
<dbReference type="PROSITE" id="PS01117">
    <property type="entry name" value="HTH_MARR_1"/>
    <property type="match status" value="1"/>
</dbReference>
<keyword evidence="3" id="KW-0804">Transcription</keyword>
<dbReference type="GO" id="GO:0003677">
    <property type="term" value="F:DNA binding"/>
    <property type="evidence" value="ECO:0007669"/>
    <property type="project" value="UniProtKB-KW"/>
</dbReference>
<dbReference type="PRINTS" id="PR00598">
    <property type="entry name" value="HTHMARR"/>
</dbReference>
<dbReference type="GO" id="GO:0003700">
    <property type="term" value="F:DNA-binding transcription factor activity"/>
    <property type="evidence" value="ECO:0007669"/>
    <property type="project" value="InterPro"/>
</dbReference>
<dbReference type="EMBL" id="QGGY01000002">
    <property type="protein sequence ID" value="PWJ77966.1"/>
    <property type="molecule type" value="Genomic_DNA"/>
</dbReference>
<proteinExistence type="predicted"/>
<dbReference type="InterPro" id="IPR039422">
    <property type="entry name" value="MarR/SlyA-like"/>
</dbReference>
<evidence type="ECO:0000256" key="2">
    <source>
        <dbReference type="ARBA" id="ARBA00023125"/>
    </source>
</evidence>
<dbReference type="Gene3D" id="1.10.10.10">
    <property type="entry name" value="Winged helix-like DNA-binding domain superfamily/Winged helix DNA-binding domain"/>
    <property type="match status" value="1"/>
</dbReference>
<keyword evidence="1" id="KW-0805">Transcription regulation</keyword>
<reference evidence="5 6" key="1">
    <citation type="submission" date="2018-05" db="EMBL/GenBank/DDBJ databases">
        <authorList>
            <person name="Goeker M."/>
            <person name="Huntemann M."/>
            <person name="Clum A."/>
            <person name="Pillay M."/>
            <person name="Palaniappan K."/>
            <person name="Varghese N."/>
            <person name="Mikhailova N."/>
            <person name="Stamatis D."/>
            <person name="Reddy T."/>
            <person name="Daum C."/>
            <person name="Shapiro N."/>
            <person name="Ivanova N."/>
            <person name="Kyrpides N."/>
            <person name="Woyke T."/>
        </authorList>
    </citation>
    <scope>NUCLEOTIDE SEQUENCE [LARGE SCALE GENOMIC DNA]</scope>
    <source>
        <strain evidence="5 6">DSM 26524</strain>
    </source>
</reference>
<dbReference type="InterPro" id="IPR023187">
    <property type="entry name" value="Tscrpt_reg_MarR-type_CS"/>
</dbReference>
<evidence type="ECO:0000256" key="1">
    <source>
        <dbReference type="ARBA" id="ARBA00023015"/>
    </source>
</evidence>
<dbReference type="Pfam" id="PF12802">
    <property type="entry name" value="MarR_2"/>
    <property type="match status" value="1"/>
</dbReference>
<dbReference type="InterPro" id="IPR000835">
    <property type="entry name" value="HTH_MarR-typ"/>
</dbReference>
<sequence length="162" mass="19094">MEEKTDCGEDLYKRYSTGEAFIVSSQMVKKLYERMWSDTRKHYELTQNEIDVLLFLKNFAPMDTAGDIARCRALSRSLVSKSVESLIQCGYLDGEPDSRDRRYFHLKLTEKAEQVLREMQKIRSNFWSMLQEGVTPEEMEQFLRVLGKMRHNLEKILPQGQE</sequence>